<protein>
    <submittedName>
        <fullName evidence="2">Uncharacterized protein</fullName>
    </submittedName>
</protein>
<evidence type="ECO:0000313" key="2">
    <source>
        <dbReference type="EMBL" id="KAF0767663.1"/>
    </source>
</evidence>
<reference evidence="2 3" key="1">
    <citation type="submission" date="2019-08" db="EMBL/GenBank/DDBJ databases">
        <title>Whole genome of Aphis craccivora.</title>
        <authorList>
            <person name="Voronova N.V."/>
            <person name="Shulinski R.S."/>
            <person name="Bandarenka Y.V."/>
            <person name="Zhorov D.G."/>
            <person name="Warner D."/>
        </authorList>
    </citation>
    <scope>NUCLEOTIDE SEQUENCE [LARGE SCALE GENOMIC DNA]</scope>
    <source>
        <strain evidence="2">180601</strain>
        <tissue evidence="2">Whole Body</tissue>
    </source>
</reference>
<keyword evidence="1" id="KW-0812">Transmembrane</keyword>
<evidence type="ECO:0000313" key="3">
    <source>
        <dbReference type="Proteomes" id="UP000478052"/>
    </source>
</evidence>
<feature type="transmembrane region" description="Helical" evidence="1">
    <location>
        <begin position="149"/>
        <end position="168"/>
    </location>
</feature>
<name>A0A6G0ZAP1_APHCR</name>
<gene>
    <name evidence="2" type="ORF">FWK35_00002504</name>
</gene>
<organism evidence="2 3">
    <name type="scientific">Aphis craccivora</name>
    <name type="common">Cowpea aphid</name>
    <dbReference type="NCBI Taxonomy" id="307492"/>
    <lineage>
        <taxon>Eukaryota</taxon>
        <taxon>Metazoa</taxon>
        <taxon>Ecdysozoa</taxon>
        <taxon>Arthropoda</taxon>
        <taxon>Hexapoda</taxon>
        <taxon>Insecta</taxon>
        <taxon>Pterygota</taxon>
        <taxon>Neoptera</taxon>
        <taxon>Paraneoptera</taxon>
        <taxon>Hemiptera</taxon>
        <taxon>Sternorrhyncha</taxon>
        <taxon>Aphidomorpha</taxon>
        <taxon>Aphidoidea</taxon>
        <taxon>Aphididae</taxon>
        <taxon>Aphidini</taxon>
        <taxon>Aphis</taxon>
        <taxon>Aphis</taxon>
    </lineage>
</organism>
<proteinExistence type="predicted"/>
<comment type="caution">
    <text evidence="2">The sequence shown here is derived from an EMBL/GenBank/DDBJ whole genome shotgun (WGS) entry which is preliminary data.</text>
</comment>
<feature type="transmembrane region" description="Helical" evidence="1">
    <location>
        <begin position="82"/>
        <end position="102"/>
    </location>
</feature>
<evidence type="ECO:0000256" key="1">
    <source>
        <dbReference type="SAM" id="Phobius"/>
    </source>
</evidence>
<keyword evidence="1" id="KW-1133">Transmembrane helix</keyword>
<keyword evidence="1" id="KW-0472">Membrane</keyword>
<keyword evidence="3" id="KW-1185">Reference proteome</keyword>
<sequence length="219" mass="26879">MENLVFYKHKNFYDFSSKSTCKFSRFRQISTTHKESFIKFSKLFGHPKFFIDTSKKISQKIENFCVFELQPYKKIDFVENWFCVKFPFFLNFFFFLVFPGAFENYWKIQKMISPMHQLDLFSYRKPPPKFEIEALFRHVLVYTDTKKKIHTILAIICLIFYHGLKIHFSKKIFLFVMWRLRQFRNLLNFVHIKQVVKLITIEKINRKLRLRILSLHRDL</sequence>
<accession>A0A6G0ZAP1</accession>
<dbReference type="AlphaFoldDB" id="A0A6G0ZAP1"/>
<dbReference type="Proteomes" id="UP000478052">
    <property type="component" value="Unassembled WGS sequence"/>
</dbReference>
<dbReference type="EMBL" id="VUJU01000922">
    <property type="protein sequence ID" value="KAF0767663.1"/>
    <property type="molecule type" value="Genomic_DNA"/>
</dbReference>